<proteinExistence type="predicted"/>
<evidence type="ECO:0000313" key="3">
    <source>
        <dbReference type="Proteomes" id="UP001430377"/>
    </source>
</evidence>
<dbReference type="Proteomes" id="UP001430377">
    <property type="component" value="Unassembled WGS sequence"/>
</dbReference>
<evidence type="ECO:0000259" key="1">
    <source>
        <dbReference type="Pfam" id="PF24035"/>
    </source>
</evidence>
<accession>A0AAW4PLD8</accession>
<dbReference type="Pfam" id="PF24035">
    <property type="entry name" value="DUF7344"/>
    <property type="match status" value="1"/>
</dbReference>
<dbReference type="InterPro" id="IPR036388">
    <property type="entry name" value="WH-like_DNA-bd_sf"/>
</dbReference>
<name>A0AAW4PLD8_9EURY</name>
<dbReference type="InterPro" id="IPR055768">
    <property type="entry name" value="DUF7344"/>
</dbReference>
<gene>
    <name evidence="2" type="ORF">EGH21_02805</name>
</gene>
<evidence type="ECO:0000313" key="2">
    <source>
        <dbReference type="EMBL" id="MBX0321956.1"/>
    </source>
</evidence>
<keyword evidence="3" id="KW-1185">Reference proteome</keyword>
<sequence>MTPQDRGLTTPMVDDVFEALSDWRRRAVCRYFTTCGGTGADVGTLAAAVAERGRETSLPEADTDVEAVEAELVETHLPELHRLGIVDYDERSEAVRYWGSPTVEKWAEHAAAVSDRTEF</sequence>
<dbReference type="AlphaFoldDB" id="A0AAW4PLD8"/>
<dbReference type="Gene3D" id="1.10.10.10">
    <property type="entry name" value="Winged helix-like DNA-binding domain superfamily/Winged helix DNA-binding domain"/>
    <property type="match status" value="1"/>
</dbReference>
<protein>
    <submittedName>
        <fullName evidence="2">ArsR family transcriptional regulator</fullName>
    </submittedName>
</protein>
<comment type="caution">
    <text evidence="2">The sequence shown here is derived from an EMBL/GenBank/DDBJ whole genome shotgun (WGS) entry which is preliminary data.</text>
</comment>
<organism evidence="2 3">
    <name type="scientific">Haloarcula rubra</name>
    <dbReference type="NCBI Taxonomy" id="2487747"/>
    <lineage>
        <taxon>Archaea</taxon>
        <taxon>Methanobacteriati</taxon>
        <taxon>Methanobacteriota</taxon>
        <taxon>Stenosarchaea group</taxon>
        <taxon>Halobacteria</taxon>
        <taxon>Halobacteriales</taxon>
        <taxon>Haloarculaceae</taxon>
        <taxon>Haloarcula</taxon>
    </lineage>
</organism>
<feature type="domain" description="DUF7344" evidence="1">
    <location>
        <begin position="17"/>
        <end position="96"/>
    </location>
</feature>
<dbReference type="EMBL" id="RKLR01000001">
    <property type="protein sequence ID" value="MBX0321956.1"/>
    <property type="molecule type" value="Genomic_DNA"/>
</dbReference>
<reference evidence="2 3" key="1">
    <citation type="submission" date="2021-06" db="EMBL/GenBank/DDBJ databases">
        <title>Halomicroarcula sp. a new haloarchaeum isolated from saline soil.</title>
        <authorList>
            <person name="Duran-Viseras A."/>
            <person name="Sanchez-Porro C."/>
            <person name="Ventosa A."/>
        </authorList>
    </citation>
    <scope>NUCLEOTIDE SEQUENCE [LARGE SCALE GENOMIC DNA]</scope>
    <source>
        <strain evidence="2 3">F13</strain>
    </source>
</reference>